<keyword evidence="3" id="KW-0255">Endonuclease</keyword>
<keyword evidence="4" id="KW-1185">Reference proteome</keyword>
<organism evidence="3 4">
    <name type="scientific">Agrococcus casei LMG 22410</name>
    <dbReference type="NCBI Taxonomy" id="1255656"/>
    <lineage>
        <taxon>Bacteria</taxon>
        <taxon>Bacillati</taxon>
        <taxon>Actinomycetota</taxon>
        <taxon>Actinomycetes</taxon>
        <taxon>Micrococcales</taxon>
        <taxon>Microbacteriaceae</taxon>
        <taxon>Agrococcus</taxon>
    </lineage>
</organism>
<dbReference type="EMBL" id="FUHU01000045">
    <property type="protein sequence ID" value="SJM68577.1"/>
    <property type="molecule type" value="Genomic_DNA"/>
</dbReference>
<dbReference type="InterPro" id="IPR002711">
    <property type="entry name" value="HNH"/>
</dbReference>
<proteinExistence type="inferred from homology"/>
<name>A0A1R4GK15_9MICO</name>
<dbReference type="InterPro" id="IPR003615">
    <property type="entry name" value="HNH_nuc"/>
</dbReference>
<sequence>MSTATAIQQLTAEAAQVFDAAFDDFSSCSTGDRFATLNAMTEFALQHQAHLARFAQVLEHSGSTLSSVAKDLRYSSTATLLQHEVGFAKGQADAYVRLGKLLQHREYPVLAEAIEAGTVSSQQAIIITREFDRQRNHYDAEFLAVADRSAVAFAEGQDSSQPWSPESLRDSIRGWFAVHDPEQVELQAAQQQARRECSAWVQDDGMVALNALLTATDGAAVKQFLDANAAPRTRLSAPEGNPEIDMRTRKQKMADALVRAFTTAAKTKDSSTQGGAAPTLLVTVPVSEVHKFADRAPALARVSRTQEFVPVAEVSRIICNGAVQAAITDDTGNVLKLGRSQRLFSPSQRKALNVAYPTCATDGCTIPSVWTEAHHIQHWSAGGRTDLDNGVNLCNFHHHQVHLERLKMTQDPETQKWKAVRAIRR</sequence>
<gene>
    <name evidence="3" type="ORF">CZ674_12700</name>
</gene>
<dbReference type="OrthoDB" id="5177627at2"/>
<evidence type="ECO:0000313" key="4">
    <source>
        <dbReference type="Proteomes" id="UP000195787"/>
    </source>
</evidence>
<feature type="domain" description="HNH nuclease" evidence="2">
    <location>
        <begin position="347"/>
        <end position="399"/>
    </location>
</feature>
<keyword evidence="3" id="KW-0378">Hydrolase</keyword>
<reference evidence="3 4" key="1">
    <citation type="submission" date="2017-02" db="EMBL/GenBank/DDBJ databases">
        <authorList>
            <person name="Peterson S.W."/>
        </authorList>
    </citation>
    <scope>NUCLEOTIDE SEQUENCE [LARGE SCALE GENOMIC DNA]</scope>
    <source>
        <strain evidence="3 4">LMG 22410</strain>
    </source>
</reference>
<evidence type="ECO:0000313" key="3">
    <source>
        <dbReference type="EMBL" id="SJM68577.1"/>
    </source>
</evidence>
<dbReference type="InterPro" id="IPR003870">
    <property type="entry name" value="DUF222"/>
</dbReference>
<dbReference type="GO" id="GO:0003676">
    <property type="term" value="F:nucleic acid binding"/>
    <property type="evidence" value="ECO:0007669"/>
    <property type="project" value="InterPro"/>
</dbReference>
<dbReference type="Gene3D" id="1.10.30.50">
    <property type="match status" value="1"/>
</dbReference>
<dbReference type="Proteomes" id="UP000195787">
    <property type="component" value="Unassembled WGS sequence"/>
</dbReference>
<evidence type="ECO:0000256" key="1">
    <source>
        <dbReference type="ARBA" id="ARBA00023450"/>
    </source>
</evidence>
<dbReference type="GeneID" id="303174068"/>
<dbReference type="SMART" id="SM00507">
    <property type="entry name" value="HNHc"/>
    <property type="match status" value="1"/>
</dbReference>
<dbReference type="GO" id="GO:0004519">
    <property type="term" value="F:endonuclease activity"/>
    <property type="evidence" value="ECO:0007669"/>
    <property type="project" value="UniProtKB-KW"/>
</dbReference>
<dbReference type="AlphaFoldDB" id="A0A1R4GK15"/>
<dbReference type="RefSeq" id="WP_159456997.1">
    <property type="nucleotide sequence ID" value="NZ_FUHU01000045.1"/>
</dbReference>
<keyword evidence="3" id="KW-0540">Nuclease</keyword>
<protein>
    <submittedName>
        <fullName evidence="3">Putative HNH endonuclease domain protein</fullName>
    </submittedName>
</protein>
<accession>A0A1R4GK15</accession>
<evidence type="ECO:0000259" key="2">
    <source>
        <dbReference type="SMART" id="SM00507"/>
    </source>
</evidence>
<dbReference type="Pfam" id="PF02720">
    <property type="entry name" value="DUF222"/>
    <property type="match status" value="1"/>
</dbReference>
<dbReference type="GO" id="GO:0008270">
    <property type="term" value="F:zinc ion binding"/>
    <property type="evidence" value="ECO:0007669"/>
    <property type="project" value="InterPro"/>
</dbReference>
<comment type="similarity">
    <text evidence="1">Belongs to the Rv1128c/1148c/1588c/1702c/1945/3466 family.</text>
</comment>
<dbReference type="Pfam" id="PF01844">
    <property type="entry name" value="HNH"/>
    <property type="match status" value="1"/>
</dbReference>
<dbReference type="CDD" id="cd00085">
    <property type="entry name" value="HNHc"/>
    <property type="match status" value="1"/>
</dbReference>